<comment type="similarity">
    <text evidence="1">Belongs to the peptidase M42 family.</text>
</comment>
<reference evidence="7" key="1">
    <citation type="submission" date="2020-02" db="EMBL/GenBank/DDBJ databases">
        <authorList>
            <person name="Meier V. D."/>
        </authorList>
    </citation>
    <scope>NUCLEOTIDE SEQUENCE</scope>
    <source>
        <strain evidence="7">AVDCRST_MAG16</strain>
    </source>
</reference>
<dbReference type="Gene3D" id="2.40.30.40">
    <property type="entry name" value="Peptidase M42, domain 2"/>
    <property type="match status" value="1"/>
</dbReference>
<evidence type="ECO:0000256" key="1">
    <source>
        <dbReference type="ARBA" id="ARBA00006272"/>
    </source>
</evidence>
<sequence length="403" mass="43580">MSPVRGGETPPSVRRLPIDMAYVQDVLIHLLRTPSPTGRTDEVVQYVGELLMDLGMDLTVTRRGVLNATLPGRRTRPDRAIAVHADTIGCMVTRLKDNGRLEVTQLGTHSARFAEGAHVTIFTDSDRIHTGTVLPLKSSGHQYGDEVDTQGVGWPLVEVRVDEPVDDAAGLAALGLQVGDFVALDANPTVTSAGYVKSRHLDDKAGIAAALGAFKSLLDARVTPLVSAHLLVTIAEEVGHGATHGLDTDVAEMVAVDNAVVAPGQQSREDCVNIAMLDSTGPFDYHFSRRLLALCEEHGVPSRRDTFRFYRSDAASAVEAGLEMRTALVGFGIDSSHGHERTRLDGIEHVAELLSLYLQTDLTFPDWDTTERGPLEEFPSRSVQPTPLEDRRRATDRDDGAGA</sequence>
<dbReference type="GO" id="GO:0006508">
    <property type="term" value="P:proteolysis"/>
    <property type="evidence" value="ECO:0007669"/>
    <property type="project" value="UniProtKB-KW"/>
</dbReference>
<dbReference type="PANTHER" id="PTHR32481:SF7">
    <property type="entry name" value="AMINOPEPTIDASE YHFE-RELATED"/>
    <property type="match status" value="1"/>
</dbReference>
<dbReference type="GO" id="GO:0004177">
    <property type="term" value="F:aminopeptidase activity"/>
    <property type="evidence" value="ECO:0007669"/>
    <property type="project" value="UniProtKB-KW"/>
</dbReference>
<keyword evidence="7" id="KW-0121">Carboxypeptidase</keyword>
<keyword evidence="3" id="KW-0645">Protease</keyword>
<dbReference type="InterPro" id="IPR023367">
    <property type="entry name" value="Peptidase_M42_dom2"/>
</dbReference>
<evidence type="ECO:0000256" key="6">
    <source>
        <dbReference type="SAM" id="MobiDB-lite"/>
    </source>
</evidence>
<protein>
    <submittedName>
        <fullName evidence="7">Deblocking aminopeptidase @ Cyanophycinase 2</fullName>
        <ecNumber evidence="7">3.4.11.-</ecNumber>
        <ecNumber evidence="7">3.4.15.6</ecNumber>
    </submittedName>
</protein>
<dbReference type="SUPFAM" id="SSF101821">
    <property type="entry name" value="Aminopeptidase/glucanase lid domain"/>
    <property type="match status" value="1"/>
</dbReference>
<dbReference type="EC" id="3.4.11.-" evidence="7"/>
<dbReference type="CDD" id="cd05657">
    <property type="entry name" value="M42_glucanase_like"/>
    <property type="match status" value="1"/>
</dbReference>
<dbReference type="InterPro" id="IPR008007">
    <property type="entry name" value="Peptidase_M42"/>
</dbReference>
<dbReference type="NCBIfam" id="TIGR03106">
    <property type="entry name" value="trio_M42_hydro"/>
    <property type="match status" value="1"/>
</dbReference>
<keyword evidence="5 7" id="KW-0378">Hydrolase</keyword>
<evidence type="ECO:0000256" key="4">
    <source>
        <dbReference type="ARBA" id="ARBA00022723"/>
    </source>
</evidence>
<organism evidence="7">
    <name type="scientific">uncultured Frankineae bacterium</name>
    <dbReference type="NCBI Taxonomy" id="437475"/>
    <lineage>
        <taxon>Bacteria</taxon>
        <taxon>Bacillati</taxon>
        <taxon>Actinomycetota</taxon>
        <taxon>Actinomycetes</taxon>
        <taxon>Frankiales</taxon>
        <taxon>environmental samples</taxon>
    </lineage>
</organism>
<dbReference type="EC" id="3.4.15.6" evidence="7"/>
<name>A0A6J4KSH7_9ACTN</name>
<accession>A0A6J4KSH7</accession>
<dbReference type="AlphaFoldDB" id="A0A6J4KSH7"/>
<dbReference type="InterPro" id="IPR017537">
    <property type="entry name" value="Peptidase_M42_hydrolase"/>
</dbReference>
<keyword evidence="4" id="KW-0479">Metal-binding</keyword>
<dbReference type="GO" id="GO:0004180">
    <property type="term" value="F:carboxypeptidase activity"/>
    <property type="evidence" value="ECO:0007669"/>
    <property type="project" value="UniProtKB-KW"/>
</dbReference>
<evidence type="ECO:0000256" key="2">
    <source>
        <dbReference type="ARBA" id="ARBA00022438"/>
    </source>
</evidence>
<gene>
    <name evidence="7" type="ORF">AVDCRST_MAG16-495</name>
</gene>
<feature type="compositionally biased region" description="Basic and acidic residues" evidence="6">
    <location>
        <begin position="388"/>
        <end position="403"/>
    </location>
</feature>
<evidence type="ECO:0000313" key="7">
    <source>
        <dbReference type="EMBL" id="CAA9314157.1"/>
    </source>
</evidence>
<dbReference type="Pfam" id="PF05343">
    <property type="entry name" value="Peptidase_M42"/>
    <property type="match status" value="1"/>
</dbReference>
<evidence type="ECO:0000256" key="5">
    <source>
        <dbReference type="ARBA" id="ARBA00022801"/>
    </source>
</evidence>
<evidence type="ECO:0000256" key="3">
    <source>
        <dbReference type="ARBA" id="ARBA00022670"/>
    </source>
</evidence>
<dbReference type="GO" id="GO:0008241">
    <property type="term" value="F:peptidyl-dipeptidase activity"/>
    <property type="evidence" value="ECO:0007669"/>
    <property type="project" value="UniProtKB-EC"/>
</dbReference>
<feature type="region of interest" description="Disordered" evidence="6">
    <location>
        <begin position="368"/>
        <end position="403"/>
    </location>
</feature>
<dbReference type="PANTHER" id="PTHR32481">
    <property type="entry name" value="AMINOPEPTIDASE"/>
    <property type="match status" value="1"/>
</dbReference>
<dbReference type="SUPFAM" id="SSF53187">
    <property type="entry name" value="Zn-dependent exopeptidases"/>
    <property type="match status" value="1"/>
</dbReference>
<dbReference type="EMBL" id="CADCUE010000031">
    <property type="protein sequence ID" value="CAA9314157.1"/>
    <property type="molecule type" value="Genomic_DNA"/>
</dbReference>
<feature type="compositionally biased region" description="Basic and acidic residues" evidence="6">
    <location>
        <begin position="369"/>
        <end position="379"/>
    </location>
</feature>
<proteinExistence type="inferred from homology"/>
<dbReference type="GO" id="GO:0046872">
    <property type="term" value="F:metal ion binding"/>
    <property type="evidence" value="ECO:0007669"/>
    <property type="project" value="UniProtKB-KW"/>
</dbReference>
<dbReference type="InterPro" id="IPR051464">
    <property type="entry name" value="Peptidase_M42_aminopept"/>
</dbReference>
<keyword evidence="2 7" id="KW-0031">Aminopeptidase</keyword>
<dbReference type="Gene3D" id="3.40.630.10">
    <property type="entry name" value="Zn peptidases"/>
    <property type="match status" value="1"/>
</dbReference>